<dbReference type="RefSeq" id="WP_139693402.1">
    <property type="nucleotide sequence ID" value="NZ_AP021853.1"/>
</dbReference>
<reference evidence="7 8" key="1">
    <citation type="submission" date="2019-09" db="EMBL/GenBank/DDBJ databases">
        <title>Complete genome sequence of Sporolactobacillus terrae 70-3.</title>
        <authorList>
            <person name="Tanaka N."/>
            <person name="Shiwa Y."/>
            <person name="Fujita N."/>
            <person name="Tanasupawat S."/>
        </authorList>
    </citation>
    <scope>NUCLEOTIDE SEQUENCE [LARGE SCALE GENOMIC DNA]</scope>
    <source>
        <strain evidence="7 8">70-3</strain>
    </source>
</reference>
<evidence type="ECO:0000313" key="7">
    <source>
        <dbReference type="EMBL" id="BBN98739.1"/>
    </source>
</evidence>
<sequence>MNTFEFVYRSAAILLGAVVGYLFGGWSALVSILLAFIVIDYVSGVLAAAYLGKLSSGVGFHGIAKKVMIIVVVAAAHLADQALGTEHIARDAVIFFYLANELLSIIENAGKTGLPVPDQVTKLVEILKGGKQK</sequence>
<organism evidence="7 8">
    <name type="scientific">Sporolactobacillus terrae</name>
    <dbReference type="NCBI Taxonomy" id="269673"/>
    <lineage>
        <taxon>Bacteria</taxon>
        <taxon>Bacillati</taxon>
        <taxon>Bacillota</taxon>
        <taxon>Bacilli</taxon>
        <taxon>Bacillales</taxon>
        <taxon>Sporolactobacillaceae</taxon>
        <taxon>Sporolactobacillus</taxon>
    </lineage>
</organism>
<comment type="similarity">
    <text evidence="5">Belongs to the bacteriophage holin family. Cp-1 holin subfamily.</text>
</comment>
<evidence type="ECO:0008006" key="9">
    <source>
        <dbReference type="Google" id="ProtNLM"/>
    </source>
</evidence>
<dbReference type="Pfam" id="PF05105">
    <property type="entry name" value="Phage_holin_4_1"/>
    <property type="match status" value="1"/>
</dbReference>
<dbReference type="GO" id="GO:0016020">
    <property type="term" value="C:membrane"/>
    <property type="evidence" value="ECO:0007669"/>
    <property type="project" value="UniProtKB-SubCell"/>
</dbReference>
<gene>
    <name evidence="7" type="ORF">St703_14440</name>
</gene>
<evidence type="ECO:0000256" key="3">
    <source>
        <dbReference type="ARBA" id="ARBA00022989"/>
    </source>
</evidence>
<evidence type="ECO:0000256" key="1">
    <source>
        <dbReference type="ARBA" id="ARBA00004141"/>
    </source>
</evidence>
<evidence type="ECO:0000256" key="6">
    <source>
        <dbReference type="SAM" id="Phobius"/>
    </source>
</evidence>
<feature type="transmembrane region" description="Helical" evidence="6">
    <location>
        <begin position="6"/>
        <end position="23"/>
    </location>
</feature>
<evidence type="ECO:0000256" key="2">
    <source>
        <dbReference type="ARBA" id="ARBA00022692"/>
    </source>
</evidence>
<dbReference type="EMBL" id="AP021853">
    <property type="protein sequence ID" value="BBN98739.1"/>
    <property type="molecule type" value="Genomic_DNA"/>
</dbReference>
<feature type="transmembrane region" description="Helical" evidence="6">
    <location>
        <begin position="30"/>
        <end position="52"/>
    </location>
</feature>
<evidence type="ECO:0000313" key="8">
    <source>
        <dbReference type="Proteomes" id="UP000326951"/>
    </source>
</evidence>
<evidence type="ECO:0000256" key="5">
    <source>
        <dbReference type="ARBA" id="ARBA00023600"/>
    </source>
</evidence>
<feature type="transmembrane region" description="Helical" evidence="6">
    <location>
        <begin position="58"/>
        <end position="79"/>
    </location>
</feature>
<protein>
    <recommendedName>
        <fullName evidence="9">Holin</fullName>
    </recommendedName>
</protein>
<accession>A0A5K7WYC1</accession>
<dbReference type="AlphaFoldDB" id="A0A5K7WYC1"/>
<name>A0A5K7WYC1_9BACL</name>
<keyword evidence="3 6" id="KW-1133">Transmembrane helix</keyword>
<dbReference type="NCBIfam" id="TIGR01593">
    <property type="entry name" value="holin_tox_secr"/>
    <property type="match status" value="1"/>
</dbReference>
<proteinExistence type="inferred from homology"/>
<dbReference type="InterPro" id="IPR006480">
    <property type="entry name" value="Phage_holin_4_1"/>
</dbReference>
<keyword evidence="4 6" id="KW-0472">Membrane</keyword>
<dbReference type="Proteomes" id="UP000326951">
    <property type="component" value="Chromosome"/>
</dbReference>
<evidence type="ECO:0000256" key="4">
    <source>
        <dbReference type="ARBA" id="ARBA00023136"/>
    </source>
</evidence>
<keyword evidence="2 6" id="KW-0812">Transmembrane</keyword>
<comment type="subcellular location">
    <subcellularLocation>
        <location evidence="1">Membrane</location>
        <topology evidence="1">Multi-pass membrane protein</topology>
    </subcellularLocation>
</comment>